<dbReference type="EMBL" id="CDMY01001025">
    <property type="protein sequence ID" value="CEM39096.1"/>
    <property type="molecule type" value="Genomic_DNA"/>
</dbReference>
<organism evidence="2 3">
    <name type="scientific">Vitrella brassicaformis (strain CCMP3155)</name>
    <dbReference type="NCBI Taxonomy" id="1169540"/>
    <lineage>
        <taxon>Eukaryota</taxon>
        <taxon>Sar</taxon>
        <taxon>Alveolata</taxon>
        <taxon>Colpodellida</taxon>
        <taxon>Vitrellaceae</taxon>
        <taxon>Vitrella</taxon>
    </lineage>
</organism>
<dbReference type="VEuPathDB" id="CryptoDB:Vbra_23097"/>
<protein>
    <submittedName>
        <fullName evidence="2">Uncharacterized protein</fullName>
    </submittedName>
</protein>
<name>A0A0G4H5L2_VITBC</name>
<feature type="compositionally biased region" description="Low complexity" evidence="1">
    <location>
        <begin position="121"/>
        <end position="132"/>
    </location>
</feature>
<keyword evidence="3" id="KW-1185">Reference proteome</keyword>
<feature type="compositionally biased region" description="Basic and acidic residues" evidence="1">
    <location>
        <begin position="109"/>
        <end position="118"/>
    </location>
</feature>
<evidence type="ECO:0000313" key="3">
    <source>
        <dbReference type="Proteomes" id="UP000041254"/>
    </source>
</evidence>
<sequence>MKDLITGAPTSQPEMGSHIFAYFPKYPTHELKKTATLFVFRLAVVHTPVGKDPSGQITLMPIGYIQEVSGQYSHFISSLFSIFPGHLHELVIAPKDTRCSVARPRRHPRSETGKEKVQQRAAVPGEGAAPPVAGGGPQPDIGGTQALAFGMGGQPADLSMDRGRRDRRDRTRCGA</sequence>
<evidence type="ECO:0000313" key="2">
    <source>
        <dbReference type="EMBL" id="CEM39096.1"/>
    </source>
</evidence>
<gene>
    <name evidence="2" type="ORF">Vbra_23097</name>
</gene>
<dbReference type="AlphaFoldDB" id="A0A0G4H5L2"/>
<accession>A0A0G4H5L2</accession>
<proteinExistence type="predicted"/>
<reference evidence="2 3" key="1">
    <citation type="submission" date="2014-11" db="EMBL/GenBank/DDBJ databases">
        <authorList>
            <person name="Zhu J."/>
            <person name="Qi W."/>
            <person name="Song R."/>
        </authorList>
    </citation>
    <scope>NUCLEOTIDE SEQUENCE [LARGE SCALE GENOMIC DNA]</scope>
</reference>
<dbReference type="InParanoid" id="A0A0G4H5L2"/>
<feature type="compositionally biased region" description="Basic and acidic residues" evidence="1">
    <location>
        <begin position="159"/>
        <end position="175"/>
    </location>
</feature>
<feature type="region of interest" description="Disordered" evidence="1">
    <location>
        <begin position="102"/>
        <end position="175"/>
    </location>
</feature>
<dbReference type="Proteomes" id="UP000041254">
    <property type="component" value="Unassembled WGS sequence"/>
</dbReference>
<evidence type="ECO:0000256" key="1">
    <source>
        <dbReference type="SAM" id="MobiDB-lite"/>
    </source>
</evidence>